<comment type="caution">
    <text evidence="1">The sequence shown here is derived from an EMBL/GenBank/DDBJ whole genome shotgun (WGS) entry which is preliminary data.</text>
</comment>
<gene>
    <name evidence="1" type="ORF">Psi02_69470</name>
</gene>
<evidence type="ECO:0000313" key="2">
    <source>
        <dbReference type="Proteomes" id="UP000644610"/>
    </source>
</evidence>
<keyword evidence="2" id="KW-1185">Reference proteome</keyword>
<accession>A0A8J3XVE9</accession>
<dbReference type="AlphaFoldDB" id="A0A8J3XVE9"/>
<proteinExistence type="predicted"/>
<evidence type="ECO:0000313" key="1">
    <source>
        <dbReference type="EMBL" id="GII50523.1"/>
    </source>
</evidence>
<protein>
    <submittedName>
        <fullName evidence="1">Uncharacterized protein</fullName>
    </submittedName>
</protein>
<dbReference type="EMBL" id="BOOQ01000053">
    <property type="protein sequence ID" value="GII50523.1"/>
    <property type="molecule type" value="Genomic_DNA"/>
</dbReference>
<name>A0A8J3XVE9_9ACTN</name>
<dbReference type="Proteomes" id="UP000644610">
    <property type="component" value="Unassembled WGS sequence"/>
</dbReference>
<reference evidence="1" key="1">
    <citation type="submission" date="2021-01" db="EMBL/GenBank/DDBJ databases">
        <title>Whole genome shotgun sequence of Planotetraspora silvatica NBRC 100141.</title>
        <authorList>
            <person name="Komaki H."/>
            <person name="Tamura T."/>
        </authorList>
    </citation>
    <scope>NUCLEOTIDE SEQUENCE</scope>
    <source>
        <strain evidence="1">NBRC 100141</strain>
    </source>
</reference>
<organism evidence="1 2">
    <name type="scientific">Planotetraspora silvatica</name>
    <dbReference type="NCBI Taxonomy" id="234614"/>
    <lineage>
        <taxon>Bacteria</taxon>
        <taxon>Bacillati</taxon>
        <taxon>Actinomycetota</taxon>
        <taxon>Actinomycetes</taxon>
        <taxon>Streptosporangiales</taxon>
        <taxon>Streptosporangiaceae</taxon>
        <taxon>Planotetraspora</taxon>
    </lineage>
</organism>
<sequence length="111" mass="12390">MRDDHEPAEVVPEDEGIDLVPVRVTAWGKTLVVQEIVEPYWESLLPWWEPQNASKPLEDLTACHFLCDPVAGSVPMCWSWSSGTGAGSSRAWRTNCAAHDDPMNYNRQPGP</sequence>